<comment type="caution">
    <text evidence="2">The sequence shown here is derived from an EMBL/GenBank/DDBJ whole genome shotgun (WGS) entry which is preliminary data.</text>
</comment>
<organism evidence="2 3">
    <name type="scientific">Vibrio parahaemolyticus</name>
    <dbReference type="NCBI Taxonomy" id="670"/>
    <lineage>
        <taxon>Bacteria</taxon>
        <taxon>Pseudomonadati</taxon>
        <taxon>Pseudomonadota</taxon>
        <taxon>Gammaproteobacteria</taxon>
        <taxon>Vibrionales</taxon>
        <taxon>Vibrionaceae</taxon>
        <taxon>Vibrio</taxon>
    </lineage>
</organism>
<dbReference type="EMBL" id="JABCLB010002234">
    <property type="protein sequence ID" value="NMU85441.1"/>
    <property type="molecule type" value="Genomic_DNA"/>
</dbReference>
<proteinExistence type="predicted"/>
<evidence type="ECO:0000313" key="2">
    <source>
        <dbReference type="EMBL" id="NMU85441.1"/>
    </source>
</evidence>
<dbReference type="RefSeq" id="WP_141180069.1">
    <property type="nucleotide sequence ID" value="NZ_CP041202.1"/>
</dbReference>
<gene>
    <name evidence="2" type="ORF">HKB16_21570</name>
</gene>
<sequence>MDIKVAVLVDASFFLKRLDFFKRRYFPSEPELTPKQVVQVLNSCIKRHINDGNTSTYQHLYRVFYYDSPPLDIKVHYPLVNSGETKHRVLDFSKQPETIHRNEILTEVKKQRKFALRLGTIKHDKQWKLSDRALNDVLKGTRKFEELTNDDFYYSMRQKGVDIKLGVDIASIAQKKLVDKVVLFAGDSDFVPAAKLARTNGIDFVLDALRNNIDPSLHEHIDGLVSYDLVAILKDILGKSPSTTPAWWSNGARPKKAKGQRRKK</sequence>
<accession>A0A7Y0SKZ4</accession>
<protein>
    <submittedName>
        <fullName evidence="2">NYN domain-containing protein</fullName>
    </submittedName>
</protein>
<reference evidence="2 3" key="1">
    <citation type="submission" date="2020-04" db="EMBL/GenBank/DDBJ databases">
        <title>Whole-genome sequencing of Vibrio spp. from China reveals different genetic environments of blaCTX-M-14 among diverse lineages.</title>
        <authorList>
            <person name="Zheng Z."/>
            <person name="Ye L."/>
            <person name="Chen S."/>
        </authorList>
    </citation>
    <scope>NUCLEOTIDE SEQUENCE [LARGE SCALE GENOMIC DNA]</scope>
    <source>
        <strain evidence="2 3">Vb0551</strain>
    </source>
</reference>
<dbReference type="Proteomes" id="UP000518904">
    <property type="component" value="Unassembled WGS sequence"/>
</dbReference>
<evidence type="ECO:0000313" key="3">
    <source>
        <dbReference type="Proteomes" id="UP000518904"/>
    </source>
</evidence>
<feature type="domain" description="NYN" evidence="1">
    <location>
        <begin position="132"/>
        <end position="203"/>
    </location>
</feature>
<name>A0A7Y0SKZ4_VIBPH</name>
<dbReference type="Gene3D" id="3.40.50.1010">
    <property type="entry name" value="5'-nuclease"/>
    <property type="match status" value="1"/>
</dbReference>
<dbReference type="InterPro" id="IPR021139">
    <property type="entry name" value="NYN"/>
</dbReference>
<dbReference type="AlphaFoldDB" id="A0A7Y0SKZ4"/>
<dbReference type="GO" id="GO:0004540">
    <property type="term" value="F:RNA nuclease activity"/>
    <property type="evidence" value="ECO:0007669"/>
    <property type="project" value="InterPro"/>
</dbReference>
<evidence type="ECO:0000259" key="1">
    <source>
        <dbReference type="Pfam" id="PF01936"/>
    </source>
</evidence>
<dbReference type="CDD" id="cd18722">
    <property type="entry name" value="PIN_NicB-like"/>
    <property type="match status" value="1"/>
</dbReference>
<dbReference type="Pfam" id="PF01936">
    <property type="entry name" value="NYN"/>
    <property type="match status" value="1"/>
</dbReference>